<evidence type="ECO:0000256" key="2">
    <source>
        <dbReference type="RuleBase" id="RU363034"/>
    </source>
</evidence>
<dbReference type="InterPro" id="IPR009003">
    <property type="entry name" value="Peptidase_S1_PA"/>
</dbReference>
<reference evidence="5" key="1">
    <citation type="submission" date="2025-08" db="UniProtKB">
        <authorList>
            <consortium name="RefSeq"/>
        </authorList>
    </citation>
    <scope>IDENTIFICATION</scope>
</reference>
<dbReference type="InterPro" id="IPR043504">
    <property type="entry name" value="Peptidase_S1_PA_chymotrypsin"/>
</dbReference>
<keyword evidence="4" id="KW-1185">Reference proteome</keyword>
<dbReference type="RefSeq" id="XP_011505735.1">
    <property type="nucleotide sequence ID" value="XM_011507433.1"/>
</dbReference>
<dbReference type="PANTHER" id="PTHR24252">
    <property type="entry name" value="ACROSIN-RELATED"/>
    <property type="match status" value="1"/>
</dbReference>
<keyword evidence="2" id="KW-0645">Protease</keyword>
<dbReference type="PROSITE" id="PS50240">
    <property type="entry name" value="TRYPSIN_DOM"/>
    <property type="match status" value="1"/>
</dbReference>
<name>A0AAJ7E2S6_9HYME</name>
<dbReference type="Proteomes" id="UP000695007">
    <property type="component" value="Unplaced"/>
</dbReference>
<dbReference type="Pfam" id="PF00089">
    <property type="entry name" value="Trypsin"/>
    <property type="match status" value="1"/>
</dbReference>
<feature type="domain" description="Peptidase S1" evidence="3">
    <location>
        <begin position="24"/>
        <end position="215"/>
    </location>
</feature>
<keyword evidence="2" id="KW-0720">Serine protease</keyword>
<dbReference type="InterPro" id="IPR001254">
    <property type="entry name" value="Trypsin_dom"/>
</dbReference>
<evidence type="ECO:0000259" key="3">
    <source>
        <dbReference type="PROSITE" id="PS50240"/>
    </source>
</evidence>
<dbReference type="GeneID" id="105368423"/>
<sequence>MKVQTVIYLCVIFYPIVFAKSVKIIGGTVADIREFPYMASFRYPNGVLFCAGTIISNRHILTAAHCFEFSNTFDEMKICTGTSELKNCSGTLHKPKHIEIHPEFTGEMSETSKVHHDLAVVTVNKCIKFNEVQNKINLPTIDVLPGANAVFSGWGKTSYPMFDLSAELRKASTKILSNSECSNIQEFSVHAEQICAYEKDGVGACDGDSGGPLIV</sequence>
<accession>A0AAJ7E2S6</accession>
<dbReference type="PROSITE" id="PS00134">
    <property type="entry name" value="TRYPSIN_HIS"/>
    <property type="match status" value="1"/>
</dbReference>
<evidence type="ECO:0000313" key="4">
    <source>
        <dbReference type="Proteomes" id="UP000695007"/>
    </source>
</evidence>
<dbReference type="FunFam" id="2.40.10.10:FF:000068">
    <property type="entry name" value="transmembrane protease serine 2"/>
    <property type="match status" value="1"/>
</dbReference>
<protein>
    <submittedName>
        <fullName evidence="5">Transmembrane protease serine 11B-like protein</fullName>
    </submittedName>
</protein>
<dbReference type="SMART" id="SM00020">
    <property type="entry name" value="Tryp_SPc"/>
    <property type="match status" value="1"/>
</dbReference>
<dbReference type="PANTHER" id="PTHR24252:SF7">
    <property type="entry name" value="HYALIN"/>
    <property type="match status" value="1"/>
</dbReference>
<dbReference type="PROSITE" id="PS00135">
    <property type="entry name" value="TRYPSIN_SER"/>
    <property type="match status" value="1"/>
</dbReference>
<dbReference type="CDD" id="cd00190">
    <property type="entry name" value="Tryp_SPc"/>
    <property type="match status" value="1"/>
</dbReference>
<dbReference type="PRINTS" id="PR00722">
    <property type="entry name" value="CHYMOTRYPSIN"/>
</dbReference>
<gene>
    <name evidence="5" type="primary">LOC105368423</name>
</gene>
<dbReference type="AlphaFoldDB" id="A0AAJ7E2S6"/>
<dbReference type="InterPro" id="IPR033116">
    <property type="entry name" value="TRYPSIN_SER"/>
</dbReference>
<dbReference type="GO" id="GO:0004252">
    <property type="term" value="F:serine-type endopeptidase activity"/>
    <property type="evidence" value="ECO:0007669"/>
    <property type="project" value="InterPro"/>
</dbReference>
<dbReference type="SUPFAM" id="SSF50494">
    <property type="entry name" value="Trypsin-like serine proteases"/>
    <property type="match status" value="1"/>
</dbReference>
<keyword evidence="1" id="KW-1015">Disulfide bond</keyword>
<evidence type="ECO:0000313" key="5">
    <source>
        <dbReference type="RefSeq" id="XP_011505735.1"/>
    </source>
</evidence>
<dbReference type="InterPro" id="IPR001314">
    <property type="entry name" value="Peptidase_S1A"/>
</dbReference>
<organism evidence="4 5">
    <name type="scientific">Ceratosolen solmsi marchali</name>
    <dbReference type="NCBI Taxonomy" id="326594"/>
    <lineage>
        <taxon>Eukaryota</taxon>
        <taxon>Metazoa</taxon>
        <taxon>Ecdysozoa</taxon>
        <taxon>Arthropoda</taxon>
        <taxon>Hexapoda</taxon>
        <taxon>Insecta</taxon>
        <taxon>Pterygota</taxon>
        <taxon>Neoptera</taxon>
        <taxon>Endopterygota</taxon>
        <taxon>Hymenoptera</taxon>
        <taxon>Apocrita</taxon>
        <taxon>Proctotrupomorpha</taxon>
        <taxon>Chalcidoidea</taxon>
        <taxon>Agaonidae</taxon>
        <taxon>Agaoninae</taxon>
        <taxon>Ceratosolen</taxon>
    </lineage>
</organism>
<dbReference type="KEGG" id="csol:105368423"/>
<dbReference type="InterPro" id="IPR018114">
    <property type="entry name" value="TRYPSIN_HIS"/>
</dbReference>
<dbReference type="Gene3D" id="2.40.10.10">
    <property type="entry name" value="Trypsin-like serine proteases"/>
    <property type="match status" value="2"/>
</dbReference>
<keyword evidence="2" id="KW-0378">Hydrolase</keyword>
<proteinExistence type="predicted"/>
<dbReference type="GO" id="GO:0006508">
    <property type="term" value="P:proteolysis"/>
    <property type="evidence" value="ECO:0007669"/>
    <property type="project" value="UniProtKB-KW"/>
</dbReference>
<evidence type="ECO:0000256" key="1">
    <source>
        <dbReference type="ARBA" id="ARBA00023157"/>
    </source>
</evidence>